<evidence type="ECO:0000256" key="7">
    <source>
        <dbReference type="ARBA" id="ARBA00049120"/>
    </source>
</evidence>
<proteinExistence type="inferred from homology"/>
<accession>A0A073J642</accession>
<dbReference type="InterPro" id="IPR029063">
    <property type="entry name" value="SAM-dependent_MTases_sf"/>
</dbReference>
<dbReference type="GO" id="GO:0009307">
    <property type="term" value="P:DNA restriction-modification system"/>
    <property type="evidence" value="ECO:0007669"/>
    <property type="project" value="UniProtKB-KW"/>
</dbReference>
<evidence type="ECO:0000313" key="10">
    <source>
        <dbReference type="EMBL" id="KEJ93192.1"/>
    </source>
</evidence>
<dbReference type="EC" id="2.1.1.-" evidence="8"/>
<protein>
    <recommendedName>
        <fullName evidence="8">Methyltransferase</fullName>
        <ecNumber evidence="8">2.1.1.-</ecNumber>
    </recommendedName>
</protein>
<evidence type="ECO:0000256" key="8">
    <source>
        <dbReference type="RuleBase" id="RU362026"/>
    </source>
</evidence>
<dbReference type="OrthoDB" id="9773571at2"/>
<sequence length="322" mass="36122">MIFIGDAFSTLRGMLPKTFHCVVTSPPYYGLRDYGVAGQIGLEPEPRLYVERLVEIFREVRRVLRDDGTLWLNLGDSYFGSGKGAASAPENAAHYKQGTNKGMVGAASTLIAPTGPAKNLMGIPWRVAFALQEDGWNLRQDIIWAKPNPMPESVTDRCTKSHEYIFLFSKSPRYYFDADAIREPAQETTVKRCSQSGSTRPLPRYGGKKYTAYPEQFFRTKSGTAYDIRDGRRNKRDVWTVATVPCKEAHFATFPPELIRPCIRAGAPIDGIVLDPFFGSGTTGVVCTQENRNYIGIELNRDYVQIAKRRIEAVERTGMLMI</sequence>
<dbReference type="Proteomes" id="UP000027665">
    <property type="component" value="Unassembled WGS sequence"/>
</dbReference>
<evidence type="ECO:0000256" key="3">
    <source>
        <dbReference type="ARBA" id="ARBA00022679"/>
    </source>
</evidence>
<dbReference type="PROSITE" id="PS00093">
    <property type="entry name" value="N4_MTASE"/>
    <property type="match status" value="1"/>
</dbReference>
<dbReference type="STRING" id="2754.EH55_12890"/>
<dbReference type="InterPro" id="IPR001091">
    <property type="entry name" value="RM_Methyltransferase"/>
</dbReference>
<dbReference type="RefSeq" id="WP_037974535.1">
    <property type="nucleotide sequence ID" value="NZ_JMKI01000006.1"/>
</dbReference>
<comment type="catalytic activity">
    <reaction evidence="7">
        <text>a 2'-deoxycytidine in DNA + S-adenosyl-L-methionine = an N(4)-methyl-2'-deoxycytidine in DNA + S-adenosyl-L-homocysteine + H(+)</text>
        <dbReference type="Rhea" id="RHEA:16857"/>
        <dbReference type="Rhea" id="RHEA-COMP:11369"/>
        <dbReference type="Rhea" id="RHEA-COMP:13674"/>
        <dbReference type="ChEBI" id="CHEBI:15378"/>
        <dbReference type="ChEBI" id="CHEBI:57856"/>
        <dbReference type="ChEBI" id="CHEBI:59789"/>
        <dbReference type="ChEBI" id="CHEBI:85452"/>
        <dbReference type="ChEBI" id="CHEBI:137933"/>
        <dbReference type="EC" id="2.1.1.113"/>
    </reaction>
</comment>
<dbReference type="GO" id="GO:0032259">
    <property type="term" value="P:methylation"/>
    <property type="evidence" value="ECO:0007669"/>
    <property type="project" value="UniProtKB-KW"/>
</dbReference>
<name>A0A073J642_9BACT</name>
<comment type="similarity">
    <text evidence="1">Belongs to the N(4)/N(6)-methyltransferase family. N(4) subfamily.</text>
</comment>
<dbReference type="GeneID" id="90982847"/>
<dbReference type="GO" id="GO:0003677">
    <property type="term" value="F:DNA binding"/>
    <property type="evidence" value="ECO:0007669"/>
    <property type="project" value="UniProtKB-KW"/>
</dbReference>
<dbReference type="EMBL" id="JMKI01000006">
    <property type="protein sequence ID" value="KEJ93192.1"/>
    <property type="molecule type" value="Genomic_DNA"/>
</dbReference>
<keyword evidence="6" id="KW-0238">DNA-binding</keyword>
<keyword evidence="2 10" id="KW-0489">Methyltransferase</keyword>
<dbReference type="eggNOG" id="COG0863">
    <property type="taxonomic scope" value="Bacteria"/>
</dbReference>
<keyword evidence="4" id="KW-0949">S-adenosyl-L-methionine</keyword>
<dbReference type="Gene3D" id="3.40.50.150">
    <property type="entry name" value="Vaccinia Virus protein VP39"/>
    <property type="match status" value="1"/>
</dbReference>
<dbReference type="PRINTS" id="PR00508">
    <property type="entry name" value="S21N4MTFRASE"/>
</dbReference>
<dbReference type="AlphaFoldDB" id="A0A073J642"/>
<comment type="caution">
    <text evidence="10">The sequence shown here is derived from an EMBL/GenBank/DDBJ whole genome shotgun (WGS) entry which is preliminary data.</text>
</comment>
<keyword evidence="11" id="KW-1185">Reference proteome</keyword>
<keyword evidence="3" id="KW-0808">Transferase</keyword>
<dbReference type="SUPFAM" id="SSF53335">
    <property type="entry name" value="S-adenosyl-L-methionine-dependent methyltransferases"/>
    <property type="match status" value="1"/>
</dbReference>
<evidence type="ECO:0000256" key="6">
    <source>
        <dbReference type="ARBA" id="ARBA00023125"/>
    </source>
</evidence>
<organism evidence="10 11">
    <name type="scientific">Synergistes jonesii</name>
    <dbReference type="NCBI Taxonomy" id="2754"/>
    <lineage>
        <taxon>Bacteria</taxon>
        <taxon>Thermotogati</taxon>
        <taxon>Synergistota</taxon>
        <taxon>Synergistia</taxon>
        <taxon>Synergistales</taxon>
        <taxon>Synergistaceae</taxon>
        <taxon>Synergistes</taxon>
    </lineage>
</organism>
<dbReference type="REBASE" id="93431">
    <property type="entry name" value="M.Sjo781ORF12890P"/>
</dbReference>
<evidence type="ECO:0000256" key="2">
    <source>
        <dbReference type="ARBA" id="ARBA00022603"/>
    </source>
</evidence>
<dbReference type="PATRIC" id="fig|2754.20.peg.569"/>
<evidence type="ECO:0000313" key="11">
    <source>
        <dbReference type="Proteomes" id="UP000027665"/>
    </source>
</evidence>
<dbReference type="Pfam" id="PF01555">
    <property type="entry name" value="N6_N4_Mtase"/>
    <property type="match status" value="1"/>
</dbReference>
<evidence type="ECO:0000256" key="4">
    <source>
        <dbReference type="ARBA" id="ARBA00022691"/>
    </source>
</evidence>
<evidence type="ECO:0000259" key="9">
    <source>
        <dbReference type="Pfam" id="PF01555"/>
    </source>
</evidence>
<evidence type="ECO:0000256" key="1">
    <source>
        <dbReference type="ARBA" id="ARBA00010203"/>
    </source>
</evidence>
<dbReference type="InterPro" id="IPR017985">
    <property type="entry name" value="MeTrfase_CN4_CS"/>
</dbReference>
<dbReference type="GO" id="GO:0008170">
    <property type="term" value="F:N-methyltransferase activity"/>
    <property type="evidence" value="ECO:0007669"/>
    <property type="project" value="InterPro"/>
</dbReference>
<feature type="domain" description="DNA methylase N-4/N-6" evidence="9">
    <location>
        <begin position="20"/>
        <end position="308"/>
    </location>
</feature>
<dbReference type="GO" id="GO:0015667">
    <property type="term" value="F:site-specific DNA-methyltransferase (cytosine-N4-specific) activity"/>
    <property type="evidence" value="ECO:0007669"/>
    <property type="project" value="UniProtKB-EC"/>
</dbReference>
<dbReference type="InterPro" id="IPR002941">
    <property type="entry name" value="DNA_methylase_N4/N6"/>
</dbReference>
<evidence type="ECO:0000256" key="5">
    <source>
        <dbReference type="ARBA" id="ARBA00022747"/>
    </source>
</evidence>
<gene>
    <name evidence="10" type="ORF">EH55_12890</name>
</gene>
<reference evidence="10 11" key="1">
    <citation type="submission" date="2014-04" db="EMBL/GenBank/DDBJ databases">
        <title>Draft Genome Sequence of Synergistes jonesii.</title>
        <authorList>
            <person name="Coil D.A."/>
            <person name="Eisen J.A."/>
            <person name="Holland-Moritz H.E."/>
        </authorList>
    </citation>
    <scope>NUCLEOTIDE SEQUENCE [LARGE SCALE GENOMIC DNA]</scope>
    <source>
        <strain evidence="10 11">78-1</strain>
    </source>
</reference>
<keyword evidence="5" id="KW-0680">Restriction system</keyword>